<dbReference type="Pfam" id="PF01575">
    <property type="entry name" value="MaoC_dehydratas"/>
    <property type="match status" value="1"/>
</dbReference>
<accession>A0A1L2ZLS2</accession>
<dbReference type="EMBL" id="CP018135">
    <property type="protein sequence ID" value="APF40150.1"/>
    <property type="molecule type" value="Genomic_DNA"/>
</dbReference>
<dbReference type="InterPro" id="IPR002539">
    <property type="entry name" value="MaoC-like_dom"/>
</dbReference>
<dbReference type="RefSeq" id="WP_084636959.1">
    <property type="nucleotide sequence ID" value="NZ_CP018135.1"/>
</dbReference>
<evidence type="ECO:0000313" key="3">
    <source>
        <dbReference type="EMBL" id="APF40150.1"/>
    </source>
</evidence>
<dbReference type="InterPro" id="IPR029069">
    <property type="entry name" value="HotDog_dom_sf"/>
</dbReference>
<sequence length="315" mass="34488">MAILSTMPSVPKLYAQAAAQGIGGSLKGALAKAFVPKNPLNRTPVVKPPVSAESAGVVLPEEKFTVQNHRVDREALVKYQRVMKDTVRDELPSVFLHAQTFPVALHAMSQPEFPLPLMGMVHLANEVDHRRTVRPDEELTVTAWTENPRAHFAGTQFNAVAEIAVGEDVVWRGVSTYLVKGQFLLGNPERPEREEIDLASQRATALWSLGAETGREYAAVSGDFNPIHLSSASAKVAGMKGAIAHGMYSAGRALAATAPHFEAYQWSITFEQPVFLPAKVSFESHAASNEPGKTEFSGWNSKKQRRHFVGWIARR</sequence>
<comment type="similarity">
    <text evidence="1">Belongs to the enoyl-CoA hydratase/isomerase family.</text>
</comment>
<dbReference type="OrthoDB" id="9774179at2"/>
<proteinExistence type="inferred from homology"/>
<protein>
    <recommendedName>
        <fullName evidence="2">MaoC-like domain-containing protein</fullName>
    </recommendedName>
</protein>
<dbReference type="PANTHER" id="PTHR43841:SF3">
    <property type="entry name" value="(3R)-HYDROXYACYL-ACP DEHYDRATASE SUBUNIT HADB"/>
    <property type="match status" value="1"/>
</dbReference>
<feature type="domain" description="MaoC-like" evidence="2">
    <location>
        <begin position="213"/>
        <end position="294"/>
    </location>
</feature>
<dbReference type="STRING" id="556325.BHE16_02930"/>
<keyword evidence="4" id="KW-1185">Reference proteome</keyword>
<evidence type="ECO:0000313" key="4">
    <source>
        <dbReference type="Proteomes" id="UP000183530"/>
    </source>
</evidence>
<dbReference type="GO" id="GO:0005835">
    <property type="term" value="C:fatty acid synthase complex"/>
    <property type="evidence" value="ECO:0007669"/>
    <property type="project" value="InterPro"/>
</dbReference>
<dbReference type="GO" id="GO:0004312">
    <property type="term" value="F:fatty acid synthase activity"/>
    <property type="evidence" value="ECO:0007669"/>
    <property type="project" value="InterPro"/>
</dbReference>
<dbReference type="Proteomes" id="UP000183530">
    <property type="component" value="Chromosome"/>
</dbReference>
<dbReference type="SUPFAM" id="SSF54637">
    <property type="entry name" value="Thioesterase/thiol ester dehydrase-isomerase"/>
    <property type="match status" value="2"/>
</dbReference>
<reference evidence="3 4" key="1">
    <citation type="submission" date="2016-11" db="EMBL/GenBank/DDBJ databases">
        <title>Genome sequencing of Zhihengliuella aestuarii B18 antagonistic to Plasmodiophora brassicae.</title>
        <authorList>
            <person name="Luo Y."/>
        </authorList>
    </citation>
    <scope>NUCLEOTIDE SEQUENCE [LARGE SCALE GENOMIC DNA]</scope>
    <source>
        <strain evidence="3 4">B18</strain>
    </source>
</reference>
<dbReference type="AlphaFoldDB" id="A0A1L2ZLS2"/>
<organism evidence="3 4">
    <name type="scientific">Neomicrococcus aestuarii</name>
    <dbReference type="NCBI Taxonomy" id="556325"/>
    <lineage>
        <taxon>Bacteria</taxon>
        <taxon>Bacillati</taxon>
        <taxon>Actinomycetota</taxon>
        <taxon>Actinomycetes</taxon>
        <taxon>Micrococcales</taxon>
        <taxon>Micrococcaceae</taxon>
        <taxon>Neomicrococcus</taxon>
    </lineage>
</organism>
<gene>
    <name evidence="3" type="ORF">BHE16_02930</name>
</gene>
<dbReference type="GO" id="GO:0006633">
    <property type="term" value="P:fatty acid biosynthetic process"/>
    <property type="evidence" value="ECO:0007669"/>
    <property type="project" value="InterPro"/>
</dbReference>
<dbReference type="Gene3D" id="3.10.129.10">
    <property type="entry name" value="Hotdog Thioesterase"/>
    <property type="match status" value="1"/>
</dbReference>
<evidence type="ECO:0000256" key="1">
    <source>
        <dbReference type="ARBA" id="ARBA00005254"/>
    </source>
</evidence>
<name>A0A1L2ZLS2_9MICC</name>
<dbReference type="KEGG" id="nae:BHE16_02930"/>
<dbReference type="PRINTS" id="PR01483">
    <property type="entry name" value="FASYNTHASE"/>
</dbReference>
<dbReference type="PANTHER" id="PTHR43841">
    <property type="entry name" value="3-HYDROXYACYL-THIOESTER DEHYDRATASE HTDX-RELATED"/>
    <property type="match status" value="1"/>
</dbReference>
<dbReference type="InterPro" id="IPR003965">
    <property type="entry name" value="Fatty_acid_synthase"/>
</dbReference>
<evidence type="ECO:0000259" key="2">
    <source>
        <dbReference type="Pfam" id="PF01575"/>
    </source>
</evidence>